<evidence type="ECO:0000256" key="1">
    <source>
        <dbReference type="ARBA" id="ARBA00022741"/>
    </source>
</evidence>
<feature type="domain" description="NACHT" evidence="4">
    <location>
        <begin position="279"/>
        <end position="607"/>
    </location>
</feature>
<dbReference type="PANTHER" id="PTHR46844">
    <property type="entry name" value="SLR5058 PROTEIN"/>
    <property type="match status" value="1"/>
</dbReference>
<reference evidence="5 6" key="1">
    <citation type="submission" date="2020-10" db="EMBL/GenBank/DDBJ databases">
        <title>Sequencing the genomes of 1000 actinobacteria strains.</title>
        <authorList>
            <person name="Klenk H.-P."/>
        </authorList>
    </citation>
    <scope>NUCLEOTIDE SEQUENCE [LARGE SCALE GENOMIC DNA]</scope>
    <source>
        <strain evidence="5 6">DSM 46661</strain>
    </source>
</reference>
<dbReference type="RefSeq" id="WP_192743171.1">
    <property type="nucleotide sequence ID" value="NZ_JADBEJ010000004.1"/>
</dbReference>
<evidence type="ECO:0000256" key="3">
    <source>
        <dbReference type="SAM" id="MobiDB-lite"/>
    </source>
</evidence>
<name>A0ABR9L4P9_9PSEU</name>
<dbReference type="Pfam" id="PF05729">
    <property type="entry name" value="NACHT"/>
    <property type="match status" value="1"/>
</dbReference>
<dbReference type="InterPro" id="IPR032675">
    <property type="entry name" value="LRR_dom_sf"/>
</dbReference>
<dbReference type="PANTHER" id="PTHR46844:SF1">
    <property type="entry name" value="SLR5058 PROTEIN"/>
    <property type="match status" value="1"/>
</dbReference>
<dbReference type="InterPro" id="IPR007111">
    <property type="entry name" value="NACHT_NTPase"/>
</dbReference>
<evidence type="ECO:0000313" key="6">
    <source>
        <dbReference type="Proteomes" id="UP000656548"/>
    </source>
</evidence>
<dbReference type="InterPro" id="IPR054547">
    <property type="entry name" value="NNH1"/>
</dbReference>
<dbReference type="PROSITE" id="PS50837">
    <property type="entry name" value="NACHT"/>
    <property type="match status" value="1"/>
</dbReference>
<dbReference type="Gene3D" id="3.40.50.300">
    <property type="entry name" value="P-loop containing nucleotide triphosphate hydrolases"/>
    <property type="match status" value="1"/>
</dbReference>
<keyword evidence="1" id="KW-0547">Nucleotide-binding</keyword>
<keyword evidence="2" id="KW-0067">ATP-binding</keyword>
<dbReference type="EMBL" id="JADBEJ010000004">
    <property type="protein sequence ID" value="MBE1575714.1"/>
    <property type="molecule type" value="Genomic_DNA"/>
</dbReference>
<dbReference type="Pfam" id="PF22733">
    <property type="entry name" value="NNH1"/>
    <property type="match status" value="1"/>
</dbReference>
<comment type="caution">
    <text evidence="5">The sequence shown here is derived from an EMBL/GenBank/DDBJ whole genome shotgun (WGS) entry which is preliminary data.</text>
</comment>
<gene>
    <name evidence="5" type="ORF">H4W30_002761</name>
</gene>
<evidence type="ECO:0000256" key="2">
    <source>
        <dbReference type="ARBA" id="ARBA00022840"/>
    </source>
</evidence>
<sequence>MTGLEGPALKLGGSIATHAAKSWLQRRRKKTERESSLAELATDELKGPLEKRKLEHLVETIGLQVAEELKPVLTARFASLPENEITAAFLAVEDTLGKVDLSDEALLADDADPELLARRVREQFPARSALLAERAAQLYELALDQACRHLVMVVRHLPSFQPTTLAEILGRLTRQSDQLDQLLARVPKTSLTAPAGTDHDAEFRTEYLSLLARKLDRLDLLGLTKDDQPTLPLTVAYLSLSVSSESSRRDDRPKDWFEKQSSRRDGTTMRAENAIGEERRTLVRGEAGSGKTTLLNWLAISAAGDRFTGKLSSWNGFVPFPIRLRSFASGELPGAEHFVAHAAPTFAGRAPANWADRVLRSGKAMILVDGVDEIEAPRRRKVKDWLHELGLTYPEARFVVTSRSAAADQRWLYQEGFGSVLLEPMTATDIHALVGKWHEAAVSARPEEDLDDARRRLLNQLNNRPHLRTLASSPLLCSMLCALNWAHRSELPRDRMDLYRKALAMLLHLRDTARSITVLLTEQQKLILLGHLAWRLTSSGKVELPKDEVLEHIAYRLRWIPHVDHDAEEVLNHLLERSGVLREPVSGRVDFVHRTFQEFLAANEATEARYLDTLIANAHRDTWRETVIMACGHAKHHQADKLLTEILDRADAEQQHTRRLRLLAAACLETVSNVDPAVIERVEKVIRAHLVPPRDLRETQSLASVGPRLLRYLPETTDGLSEAAAAATVRAATLTAGDDALPLLRNYAQDPREKVQKQLSEAWQYFDPERFADEVLADSPLLNGKFEVNAGRLVPYTGRLRHLDALSVRLPGAEEQSDLSLLSGVPALRVLDLDFDEDAVVDVTALTDHPALTDVSLYFAKKYTGLQALSSLAALEELTIFRSSPWRGLEVFGRLTQVRKLTLDHLRSVASLEALAAMTSLTKLSLWECSRRALAAAPPIPGVDTLSLHSDLKTGITARLIAETFPALTYLAATNADLTDLTPLAELPLTSLILSSCVLNDLGPLASHPTLKTLFIYADDKGDAVDVRPLADLDISLVARPEWRITGLDELGPGVKLVS</sequence>
<dbReference type="InterPro" id="IPR027417">
    <property type="entry name" value="P-loop_NTPase"/>
</dbReference>
<proteinExistence type="predicted"/>
<feature type="region of interest" description="Disordered" evidence="3">
    <location>
        <begin position="246"/>
        <end position="268"/>
    </location>
</feature>
<dbReference type="Proteomes" id="UP000656548">
    <property type="component" value="Unassembled WGS sequence"/>
</dbReference>
<protein>
    <recommendedName>
        <fullName evidence="4">NACHT domain-containing protein</fullName>
    </recommendedName>
</protein>
<evidence type="ECO:0000259" key="4">
    <source>
        <dbReference type="PROSITE" id="PS50837"/>
    </source>
</evidence>
<feature type="compositionally biased region" description="Basic and acidic residues" evidence="3">
    <location>
        <begin position="246"/>
        <end position="267"/>
    </location>
</feature>
<keyword evidence="6" id="KW-1185">Reference proteome</keyword>
<dbReference type="SUPFAM" id="SSF52058">
    <property type="entry name" value="L domain-like"/>
    <property type="match status" value="1"/>
</dbReference>
<accession>A0ABR9L4P9</accession>
<organism evidence="5 6">
    <name type="scientific">Amycolatopsis roodepoortensis</name>
    <dbReference type="NCBI Taxonomy" id="700274"/>
    <lineage>
        <taxon>Bacteria</taxon>
        <taxon>Bacillati</taxon>
        <taxon>Actinomycetota</taxon>
        <taxon>Actinomycetes</taxon>
        <taxon>Pseudonocardiales</taxon>
        <taxon>Pseudonocardiaceae</taxon>
        <taxon>Amycolatopsis</taxon>
    </lineage>
</organism>
<dbReference type="SUPFAM" id="SSF52540">
    <property type="entry name" value="P-loop containing nucleoside triphosphate hydrolases"/>
    <property type="match status" value="1"/>
</dbReference>
<evidence type="ECO:0000313" key="5">
    <source>
        <dbReference type="EMBL" id="MBE1575714.1"/>
    </source>
</evidence>
<dbReference type="Gene3D" id="3.80.10.10">
    <property type="entry name" value="Ribonuclease Inhibitor"/>
    <property type="match status" value="1"/>
</dbReference>